<name>A0A919G6X4_9MICO</name>
<evidence type="ECO:0000313" key="3">
    <source>
        <dbReference type="EMBL" id="GHH78904.1"/>
    </source>
</evidence>
<organism evidence="3 4">
    <name type="scientific">Promicromonospora soli</name>
    <dbReference type="NCBI Taxonomy" id="2035533"/>
    <lineage>
        <taxon>Bacteria</taxon>
        <taxon>Bacillati</taxon>
        <taxon>Actinomycetota</taxon>
        <taxon>Actinomycetes</taxon>
        <taxon>Micrococcales</taxon>
        <taxon>Promicromonosporaceae</taxon>
        <taxon>Promicromonospora</taxon>
    </lineage>
</organism>
<comment type="similarity">
    <text evidence="1">Belongs to the AHA1 family.</text>
</comment>
<dbReference type="RefSeq" id="WP_189671373.1">
    <property type="nucleotide sequence ID" value="NZ_BNAS01000008.1"/>
</dbReference>
<comment type="caution">
    <text evidence="3">The sequence shown here is derived from an EMBL/GenBank/DDBJ whole genome shotgun (WGS) entry which is preliminary data.</text>
</comment>
<sequence>MPTLIDPVATAGLVTREVRDSSRDGVPTKVAVARRTYTTERADLWEAVTSPDRIPRWFMPVSGDLSVGGRYQLEGNAGGTVERCAAPEEFAVTWEFGDTVSWLTVHLTPADGGTTLELQHESPVDPDFWAQYGPGAVGVGWDLGLMGLGLHLAGGATMDPAEAEAWSLSPEGVEFARLASTGWADAAVVAGDDPAEAQAARERTLAFYTTQPEA</sequence>
<proteinExistence type="inferred from homology"/>
<accession>A0A919G6X4</accession>
<dbReference type="Proteomes" id="UP000627369">
    <property type="component" value="Unassembled WGS sequence"/>
</dbReference>
<evidence type="ECO:0000256" key="1">
    <source>
        <dbReference type="ARBA" id="ARBA00006817"/>
    </source>
</evidence>
<protein>
    <submittedName>
        <fullName evidence="3">Activator of HSP90 ATPase</fullName>
    </submittedName>
</protein>
<dbReference type="EMBL" id="BNAS01000008">
    <property type="protein sequence ID" value="GHH78904.1"/>
    <property type="molecule type" value="Genomic_DNA"/>
</dbReference>
<reference evidence="3" key="1">
    <citation type="journal article" date="2014" name="Int. J. Syst. Evol. Microbiol.">
        <title>Complete genome sequence of Corynebacterium casei LMG S-19264T (=DSM 44701T), isolated from a smear-ripened cheese.</title>
        <authorList>
            <consortium name="US DOE Joint Genome Institute (JGI-PGF)"/>
            <person name="Walter F."/>
            <person name="Albersmeier A."/>
            <person name="Kalinowski J."/>
            <person name="Ruckert C."/>
        </authorList>
    </citation>
    <scope>NUCLEOTIDE SEQUENCE</scope>
    <source>
        <strain evidence="3">CGMCC 4.7398</strain>
    </source>
</reference>
<reference evidence="3" key="2">
    <citation type="submission" date="2020-09" db="EMBL/GenBank/DDBJ databases">
        <authorList>
            <person name="Sun Q."/>
            <person name="Zhou Y."/>
        </authorList>
    </citation>
    <scope>NUCLEOTIDE SEQUENCE</scope>
    <source>
        <strain evidence="3">CGMCC 4.7398</strain>
    </source>
</reference>
<dbReference type="Gene3D" id="3.30.530.20">
    <property type="match status" value="1"/>
</dbReference>
<dbReference type="InterPro" id="IPR023393">
    <property type="entry name" value="START-like_dom_sf"/>
</dbReference>
<evidence type="ECO:0000259" key="2">
    <source>
        <dbReference type="Pfam" id="PF08327"/>
    </source>
</evidence>
<dbReference type="AlphaFoldDB" id="A0A919G6X4"/>
<dbReference type="Pfam" id="PF08327">
    <property type="entry name" value="AHSA1"/>
    <property type="match status" value="1"/>
</dbReference>
<evidence type="ECO:0000313" key="4">
    <source>
        <dbReference type="Proteomes" id="UP000627369"/>
    </source>
</evidence>
<gene>
    <name evidence="3" type="ORF">GCM10017772_43360</name>
</gene>
<feature type="domain" description="Activator of Hsp90 ATPase homologue 1/2-like C-terminal" evidence="2">
    <location>
        <begin position="40"/>
        <end position="125"/>
    </location>
</feature>
<dbReference type="SUPFAM" id="SSF55961">
    <property type="entry name" value="Bet v1-like"/>
    <property type="match status" value="1"/>
</dbReference>
<dbReference type="InterPro" id="IPR013538">
    <property type="entry name" value="ASHA1/2-like_C"/>
</dbReference>
<keyword evidence="4" id="KW-1185">Reference proteome</keyword>